<dbReference type="InterPro" id="IPR029035">
    <property type="entry name" value="DHS-like_NAD/FAD-binding_dom"/>
</dbReference>
<comment type="caution">
    <text evidence="2">Lacks conserved residue(s) required for the propagation of feature annotation.</text>
</comment>
<keyword evidence="6" id="KW-1185">Reference proteome</keyword>
<organism evidence="4 6">
    <name type="scientific">Didymodactylos carnosus</name>
    <dbReference type="NCBI Taxonomy" id="1234261"/>
    <lineage>
        <taxon>Eukaryota</taxon>
        <taxon>Metazoa</taxon>
        <taxon>Spiralia</taxon>
        <taxon>Gnathifera</taxon>
        <taxon>Rotifera</taxon>
        <taxon>Eurotatoria</taxon>
        <taxon>Bdelloidea</taxon>
        <taxon>Philodinida</taxon>
        <taxon>Philodinidae</taxon>
        <taxon>Didymodactylos</taxon>
    </lineage>
</organism>
<gene>
    <name evidence="4" type="ORF">GPM918_LOCUS43560</name>
    <name evidence="5" type="ORF">SRO942_LOCUS45080</name>
</gene>
<proteinExistence type="predicted"/>
<evidence type="ECO:0000259" key="3">
    <source>
        <dbReference type="PROSITE" id="PS50305"/>
    </source>
</evidence>
<evidence type="ECO:0000256" key="2">
    <source>
        <dbReference type="PROSITE-ProRule" id="PRU00236"/>
    </source>
</evidence>
<feature type="non-terminal residue" evidence="4">
    <location>
        <position position="56"/>
    </location>
</feature>
<reference evidence="4" key="1">
    <citation type="submission" date="2021-02" db="EMBL/GenBank/DDBJ databases">
        <authorList>
            <person name="Nowell W R."/>
        </authorList>
    </citation>
    <scope>NUCLEOTIDE SEQUENCE</scope>
</reference>
<dbReference type="Proteomes" id="UP000681722">
    <property type="component" value="Unassembled WGS sequence"/>
</dbReference>
<dbReference type="PROSITE" id="PS50305">
    <property type="entry name" value="SIRTUIN"/>
    <property type="match status" value="1"/>
</dbReference>
<evidence type="ECO:0000256" key="1">
    <source>
        <dbReference type="ARBA" id="ARBA00023027"/>
    </source>
</evidence>
<dbReference type="Gene3D" id="3.40.50.1220">
    <property type="entry name" value="TPP-binding domain"/>
    <property type="match status" value="1"/>
</dbReference>
<name>A0A816C735_9BILA</name>
<dbReference type="EMBL" id="CAJNOQ010039911">
    <property type="protein sequence ID" value="CAF1618169.1"/>
    <property type="molecule type" value="Genomic_DNA"/>
</dbReference>
<evidence type="ECO:0000313" key="5">
    <source>
        <dbReference type="EMBL" id="CAF4506237.1"/>
    </source>
</evidence>
<feature type="domain" description="Deacetylase sirtuin-type" evidence="3">
    <location>
        <begin position="1"/>
        <end position="56"/>
    </location>
</feature>
<dbReference type="AlphaFoldDB" id="A0A816C735"/>
<evidence type="ECO:0000313" key="6">
    <source>
        <dbReference type="Proteomes" id="UP000663829"/>
    </source>
</evidence>
<evidence type="ECO:0000313" key="4">
    <source>
        <dbReference type="EMBL" id="CAF1618169.1"/>
    </source>
</evidence>
<dbReference type="EMBL" id="CAJOBC010106945">
    <property type="protein sequence ID" value="CAF4506237.1"/>
    <property type="molecule type" value="Genomic_DNA"/>
</dbReference>
<accession>A0A816C735</accession>
<comment type="caution">
    <text evidence="4">The sequence shown here is derived from an EMBL/GenBank/DDBJ whole genome shotgun (WGS) entry which is preliminary data.</text>
</comment>
<dbReference type="OrthoDB" id="424302at2759"/>
<keyword evidence="1" id="KW-0520">NAD</keyword>
<dbReference type="Proteomes" id="UP000663829">
    <property type="component" value="Unassembled WGS sequence"/>
</dbReference>
<sequence length="56" mass="5785">IGTSAVVYPAAGYAVKQSARGVPVVEVNIEETPSTGVSTFHFKGPAGELVPKMLLL</sequence>
<dbReference type="SUPFAM" id="SSF52467">
    <property type="entry name" value="DHS-like NAD/FAD-binding domain"/>
    <property type="match status" value="1"/>
</dbReference>
<protein>
    <recommendedName>
        <fullName evidence="3">Deacetylase sirtuin-type domain-containing protein</fullName>
    </recommendedName>
</protein>
<dbReference type="InterPro" id="IPR026590">
    <property type="entry name" value="Ssirtuin_cat_dom"/>
</dbReference>